<protein>
    <submittedName>
        <fullName evidence="3">Formate--tetrahydrofolate ligase</fullName>
    </submittedName>
</protein>
<accession>A0A100WBW4</accession>
<dbReference type="AlphaFoldDB" id="A0A100WBW4"/>
<evidence type="ECO:0000259" key="2">
    <source>
        <dbReference type="Pfam" id="PF24729"/>
    </source>
</evidence>
<dbReference type="InterPro" id="IPR056098">
    <property type="entry name" value="Acb2/Tad1_hairpin"/>
</dbReference>
<dbReference type="Proteomes" id="UP000069443">
    <property type="component" value="Unassembled WGS sequence"/>
</dbReference>
<evidence type="ECO:0000313" key="4">
    <source>
        <dbReference type="Proteomes" id="UP000069443"/>
    </source>
</evidence>
<keyword evidence="1" id="KW-0547">Nucleotide-binding</keyword>
<dbReference type="EMBL" id="BCSY01000041">
    <property type="protein sequence ID" value="GAS95639.1"/>
    <property type="molecule type" value="Genomic_DNA"/>
</dbReference>
<evidence type="ECO:0000313" key="3">
    <source>
        <dbReference type="EMBL" id="GAS95639.1"/>
    </source>
</evidence>
<reference evidence="4" key="2">
    <citation type="submission" date="2016-02" db="EMBL/GenBank/DDBJ databases">
        <title>Draft genome sequence of five rapidly growing Mycobacterium species.</title>
        <authorList>
            <person name="Katahira K."/>
            <person name="Gotou Y."/>
            <person name="Iida K."/>
            <person name="Ogura Y."/>
            <person name="Hayashi T."/>
        </authorList>
    </citation>
    <scope>NUCLEOTIDE SEQUENCE [LARGE SCALE GENOMIC DNA]</scope>
    <source>
        <strain evidence="4">JCM15298</strain>
    </source>
</reference>
<proteinExistence type="predicted"/>
<organism evidence="3 4">
    <name type="scientific">Mycolicibacterium canariasense</name>
    <name type="common">Mycobacterium canariasense</name>
    <dbReference type="NCBI Taxonomy" id="228230"/>
    <lineage>
        <taxon>Bacteria</taxon>
        <taxon>Bacillati</taxon>
        <taxon>Actinomycetota</taxon>
        <taxon>Actinomycetes</taxon>
        <taxon>Mycobacteriales</taxon>
        <taxon>Mycobacteriaceae</taxon>
        <taxon>Mycolicibacterium</taxon>
    </lineage>
</organism>
<comment type="caution">
    <text evidence="3">The sequence shown here is derived from an EMBL/GenBank/DDBJ whole genome shotgun (WGS) entry which is preliminary data.</text>
</comment>
<name>A0A100WBW4_MYCCR</name>
<dbReference type="Pfam" id="PF24729">
    <property type="entry name" value="Acb2_Tad1_hairpin"/>
    <property type="match status" value="1"/>
</dbReference>
<keyword evidence="3" id="KW-0436">Ligase</keyword>
<reference evidence="4" key="1">
    <citation type="journal article" date="2016" name="Genome Announc.">
        <title>Draft Genome Sequences of Five Rapidly Growing Mycobacterium Species, M. thermoresistibile, M. fortuitum subsp. acetamidolyticum, M. canariasense, M. brisbanense, and M. novocastrense.</title>
        <authorList>
            <person name="Katahira K."/>
            <person name="Ogura Y."/>
            <person name="Gotoh Y."/>
            <person name="Hayashi T."/>
        </authorList>
    </citation>
    <scope>NUCLEOTIDE SEQUENCE [LARGE SCALE GENOMIC DNA]</scope>
    <source>
        <strain evidence="4">JCM15298</strain>
    </source>
</reference>
<sequence length="108" mass="11408">MGITQAEIDRRFDLHTPTDANVHRTLDVVRRDFKQLVGMVVAVSEHAPREQAIAVHHLEDALAATIGAIVRPSVERPGIGVPVPGTLGVSAGLPGIAEQLGQHLASLA</sequence>
<gene>
    <name evidence="3" type="primary">fhs</name>
    <name evidence="3" type="ORF">RMCC_2605</name>
</gene>
<keyword evidence="4" id="KW-1185">Reference proteome</keyword>
<dbReference type="RefSeq" id="WP_131805284.1">
    <property type="nucleotide sequence ID" value="NZ_BCSY01000041.1"/>
</dbReference>
<dbReference type="GO" id="GO:0016874">
    <property type="term" value="F:ligase activity"/>
    <property type="evidence" value="ECO:0007669"/>
    <property type="project" value="UniProtKB-KW"/>
</dbReference>
<evidence type="ECO:0000256" key="1">
    <source>
        <dbReference type="ARBA" id="ARBA00022741"/>
    </source>
</evidence>
<feature type="domain" description="Acb2/Tad1 hairpin" evidence="2">
    <location>
        <begin position="6"/>
        <end position="65"/>
    </location>
</feature>
<feature type="non-terminal residue" evidence="3">
    <location>
        <position position="108"/>
    </location>
</feature>